<keyword evidence="3" id="KW-1185">Reference proteome</keyword>
<dbReference type="Proteomes" id="UP000027471">
    <property type="component" value="Unassembled WGS sequence"/>
</dbReference>
<dbReference type="eggNOG" id="COG2931">
    <property type="taxonomic scope" value="Bacteria"/>
</dbReference>
<comment type="caution">
    <text evidence="2">The sequence shown here is derived from an EMBL/GenBank/DDBJ whole genome shotgun (WGS) entry which is preliminary data.</text>
</comment>
<proteinExistence type="predicted"/>
<dbReference type="Gene3D" id="2.170.16.10">
    <property type="entry name" value="Hedgehog/Intein (Hint) domain"/>
    <property type="match status" value="1"/>
</dbReference>
<evidence type="ECO:0000259" key="1">
    <source>
        <dbReference type="Pfam" id="PF13403"/>
    </source>
</evidence>
<dbReference type="EMBL" id="AUNB01000001">
    <property type="protein sequence ID" value="KEO61525.1"/>
    <property type="molecule type" value="Genomic_DNA"/>
</dbReference>
<evidence type="ECO:0000313" key="2">
    <source>
        <dbReference type="EMBL" id="KEO61525.1"/>
    </source>
</evidence>
<protein>
    <recommendedName>
        <fullName evidence="1">Hedgehog/Intein (Hint) domain-containing protein</fullName>
    </recommendedName>
</protein>
<dbReference type="AlphaFoldDB" id="A0A074K003"/>
<dbReference type="InterPro" id="IPR036844">
    <property type="entry name" value="Hint_dom_sf"/>
</dbReference>
<gene>
    <name evidence="2" type="ORF">DT23_00735</name>
</gene>
<evidence type="ECO:0000313" key="3">
    <source>
        <dbReference type="Proteomes" id="UP000027471"/>
    </source>
</evidence>
<dbReference type="OrthoDB" id="6305173at2"/>
<accession>A0A074K003</accession>
<organism evidence="2 3">
    <name type="scientific">Thioclava indica</name>
    <dbReference type="NCBI Taxonomy" id="1353528"/>
    <lineage>
        <taxon>Bacteria</taxon>
        <taxon>Pseudomonadati</taxon>
        <taxon>Pseudomonadota</taxon>
        <taxon>Alphaproteobacteria</taxon>
        <taxon>Rhodobacterales</taxon>
        <taxon>Paracoccaceae</taxon>
        <taxon>Thioclava</taxon>
    </lineage>
</organism>
<name>A0A074K003_9RHOB</name>
<dbReference type="STRING" id="1353528.DT23_00735"/>
<dbReference type="InterPro" id="IPR028992">
    <property type="entry name" value="Hedgehog/Intein_dom"/>
</dbReference>
<dbReference type="Pfam" id="PF13403">
    <property type="entry name" value="Hint_2"/>
    <property type="match status" value="1"/>
</dbReference>
<reference evidence="2 3" key="1">
    <citation type="journal article" date="2015" name="Antonie Van Leeuwenhoek">
        <title>Thioclava indica sp. nov., isolated from surface seawater of the Indian Ocean.</title>
        <authorList>
            <person name="Liu Y."/>
            <person name="Lai Q."/>
            <person name="Du J."/>
            <person name="Xu H."/>
            <person name="Jiang L."/>
            <person name="Shao Z."/>
        </authorList>
    </citation>
    <scope>NUCLEOTIDE SEQUENCE [LARGE SCALE GENOMIC DNA]</scope>
    <source>
        <strain evidence="2 3">DT23-4</strain>
    </source>
</reference>
<feature type="domain" description="Hedgehog/Intein (Hint)" evidence="1">
    <location>
        <begin position="140"/>
        <end position="275"/>
    </location>
</feature>
<dbReference type="RefSeq" id="WP_038127206.1">
    <property type="nucleotide sequence ID" value="NZ_AUNB01000001.1"/>
</dbReference>
<sequence>MSQISQSVHVFDAHDFWVTSGANQGDALDIAELCEPGDIYQLEREATPLLLAVGWDAAGEQIVTQGSQIGAPGDTISLLARHVMMAPDGDSVDILLIRHDASDTNFALPLSPIAPRQEYTLIEASADPGEARLADLVCVAFTTGTMITLAGGAQKPIEQLKAGDRVLTRDSGPQPVALVAKARMRALGSFAPVVISAGILGNEGDLVVSPHHRLFLYRRGAQKLGETSELLVQAKHLVDDENVWRREGGYVDYYALVFARHEIIYAEGIPAESLMVSEATLSVLPEELRAEISARLPDLKHRPHFGTEATRDLLDQLGRDKIFRKREE</sequence>
<dbReference type="SUPFAM" id="SSF51294">
    <property type="entry name" value="Hedgehog/intein (Hint) domain"/>
    <property type="match status" value="1"/>
</dbReference>
<dbReference type="CDD" id="cd00081">
    <property type="entry name" value="Hint"/>
    <property type="match status" value="1"/>
</dbReference>